<evidence type="ECO:0000256" key="6">
    <source>
        <dbReference type="ARBA" id="ARBA00023136"/>
    </source>
</evidence>
<evidence type="ECO:0000256" key="3">
    <source>
        <dbReference type="ARBA" id="ARBA00022475"/>
    </source>
</evidence>
<keyword evidence="4" id="KW-0812">Transmembrane</keyword>
<protein>
    <submittedName>
        <fullName evidence="7">TraM recognition domain-containing protein</fullName>
    </submittedName>
</protein>
<dbReference type="Gene3D" id="3.40.50.300">
    <property type="entry name" value="P-loop containing nucleotide triphosphate hydrolases"/>
    <property type="match status" value="1"/>
</dbReference>
<dbReference type="GO" id="GO:0005886">
    <property type="term" value="C:plasma membrane"/>
    <property type="evidence" value="ECO:0007669"/>
    <property type="project" value="UniProtKB-SubCell"/>
</dbReference>
<evidence type="ECO:0000256" key="4">
    <source>
        <dbReference type="ARBA" id="ARBA00022692"/>
    </source>
</evidence>
<keyword evidence="8" id="KW-1185">Reference proteome</keyword>
<dbReference type="AlphaFoldDB" id="A0A6N7WDU9"/>
<keyword evidence="5" id="KW-1133">Transmembrane helix</keyword>
<reference evidence="7 8" key="1">
    <citation type="submission" date="2019-08" db="EMBL/GenBank/DDBJ databases">
        <title>In-depth cultivation of the pig gut microbiome towards novel bacterial diversity and tailored functional studies.</title>
        <authorList>
            <person name="Wylensek D."/>
            <person name="Hitch T.C.A."/>
            <person name="Clavel T."/>
        </authorList>
    </citation>
    <scope>NUCLEOTIDE SEQUENCE [LARGE SCALE GENOMIC DNA]</scope>
    <source>
        <strain evidence="7 8">WCA-389-WT-23B</strain>
    </source>
</reference>
<gene>
    <name evidence="7" type="ORF">FYJ45_06190</name>
</gene>
<comment type="subcellular location">
    <subcellularLocation>
        <location evidence="1">Cell membrane</location>
        <topology evidence="1">Multi-pass membrane protein</topology>
    </subcellularLocation>
</comment>
<comment type="caution">
    <text evidence="7">The sequence shown here is derived from an EMBL/GenBank/DDBJ whole genome shotgun (WGS) entry which is preliminary data.</text>
</comment>
<comment type="similarity">
    <text evidence="2">Belongs to the VirD4/TraG family.</text>
</comment>
<evidence type="ECO:0000313" key="7">
    <source>
        <dbReference type="EMBL" id="MSS87925.1"/>
    </source>
</evidence>
<evidence type="ECO:0000256" key="5">
    <source>
        <dbReference type="ARBA" id="ARBA00022989"/>
    </source>
</evidence>
<dbReference type="Proteomes" id="UP000436047">
    <property type="component" value="Unassembled WGS sequence"/>
</dbReference>
<organism evidence="7 8">
    <name type="scientific">Eisenbergiella porci</name>
    <dbReference type="NCBI Taxonomy" id="2652274"/>
    <lineage>
        <taxon>Bacteria</taxon>
        <taxon>Bacillati</taxon>
        <taxon>Bacillota</taxon>
        <taxon>Clostridia</taxon>
        <taxon>Lachnospirales</taxon>
        <taxon>Lachnospiraceae</taxon>
        <taxon>Eisenbergiella</taxon>
    </lineage>
</organism>
<dbReference type="InterPro" id="IPR003688">
    <property type="entry name" value="TraG/VirD4"/>
</dbReference>
<dbReference type="InterPro" id="IPR027417">
    <property type="entry name" value="P-loop_NTPase"/>
</dbReference>
<dbReference type="PANTHER" id="PTHR37937">
    <property type="entry name" value="CONJUGATIVE TRANSFER: DNA TRANSPORT"/>
    <property type="match status" value="1"/>
</dbReference>
<keyword evidence="6" id="KW-0472">Membrane</keyword>
<accession>A0A6N7WDU9</accession>
<dbReference type="Pfam" id="PF02534">
    <property type="entry name" value="T4SS-DNA_transf"/>
    <property type="match status" value="1"/>
</dbReference>
<name>A0A6N7WDU9_9FIRM</name>
<sequence length="395" mass="44372">MNKKYRDKNPFQNRIFTQHVRMGLDGRKHRRTLNTLVCGGSGAGKSRFYAKVNLCQANTSFFILDSYQSPLDDLFERLEMRFPDHIAVKYYKDYRSGSAKTLKSIQITLASRLEKFNLSSVAALTATDELELASLGEKKVALFALIPDNDGSFNFLVSLLYASTFKELFYSADRVHGGSLPVPVHFLMDEFANVSLNDDFDKLLATMRSRNISVSIIIQNIAQLKALYEKQWESIMGNCDEFLYLGGNESSTHKLISESYLGKSTLWLDTYGKSAGHSGSYSTNNQITGRELLTPDEVRMLDNRLALLFIRGEPPLMDEKYELLKHPNVKYTTDGGAPAYAHGGTENAVAGMTIGRLAPGELAKLQEPDTTCELLSDEDMEKIFQFKEEKQNEAV</sequence>
<dbReference type="InterPro" id="IPR051539">
    <property type="entry name" value="T4SS-coupling_protein"/>
</dbReference>
<proteinExistence type="inferred from homology"/>
<keyword evidence="3" id="KW-1003">Cell membrane</keyword>
<dbReference type="NCBIfam" id="NF045973">
    <property type="entry name" value="conju_CD1115"/>
    <property type="match status" value="1"/>
</dbReference>
<evidence type="ECO:0000256" key="1">
    <source>
        <dbReference type="ARBA" id="ARBA00004651"/>
    </source>
</evidence>
<evidence type="ECO:0000313" key="8">
    <source>
        <dbReference type="Proteomes" id="UP000436047"/>
    </source>
</evidence>
<evidence type="ECO:0000256" key="2">
    <source>
        <dbReference type="ARBA" id="ARBA00008806"/>
    </source>
</evidence>
<dbReference type="SUPFAM" id="SSF52540">
    <property type="entry name" value="P-loop containing nucleoside triphosphate hydrolases"/>
    <property type="match status" value="1"/>
</dbReference>
<dbReference type="CDD" id="cd01127">
    <property type="entry name" value="TrwB_TraG_TraD_VirD4"/>
    <property type="match status" value="1"/>
</dbReference>
<dbReference type="EMBL" id="VUMI01000007">
    <property type="protein sequence ID" value="MSS87925.1"/>
    <property type="molecule type" value="Genomic_DNA"/>
</dbReference>
<dbReference type="PANTHER" id="PTHR37937:SF1">
    <property type="entry name" value="CONJUGATIVE TRANSFER: DNA TRANSPORT"/>
    <property type="match status" value="1"/>
</dbReference>